<feature type="non-terminal residue" evidence="1">
    <location>
        <position position="69"/>
    </location>
</feature>
<keyword evidence="2" id="KW-1185">Reference proteome</keyword>
<reference evidence="1" key="2">
    <citation type="journal article" date="2020" name="Nat. Commun.">
        <title>Large-scale genome sequencing of mycorrhizal fungi provides insights into the early evolution of symbiotic traits.</title>
        <authorList>
            <person name="Miyauchi S."/>
            <person name="Kiss E."/>
            <person name="Kuo A."/>
            <person name="Drula E."/>
            <person name="Kohler A."/>
            <person name="Sanchez-Garcia M."/>
            <person name="Morin E."/>
            <person name="Andreopoulos B."/>
            <person name="Barry K.W."/>
            <person name="Bonito G."/>
            <person name="Buee M."/>
            <person name="Carver A."/>
            <person name="Chen C."/>
            <person name="Cichocki N."/>
            <person name="Clum A."/>
            <person name="Culley D."/>
            <person name="Crous P.W."/>
            <person name="Fauchery L."/>
            <person name="Girlanda M."/>
            <person name="Hayes R.D."/>
            <person name="Keri Z."/>
            <person name="LaButti K."/>
            <person name="Lipzen A."/>
            <person name="Lombard V."/>
            <person name="Magnuson J."/>
            <person name="Maillard F."/>
            <person name="Murat C."/>
            <person name="Nolan M."/>
            <person name="Ohm R.A."/>
            <person name="Pangilinan J."/>
            <person name="Pereira M.F."/>
            <person name="Perotto S."/>
            <person name="Peter M."/>
            <person name="Pfister S."/>
            <person name="Riley R."/>
            <person name="Sitrit Y."/>
            <person name="Stielow J.B."/>
            <person name="Szollosi G."/>
            <person name="Zifcakova L."/>
            <person name="Stursova M."/>
            <person name="Spatafora J.W."/>
            <person name="Tedersoo L."/>
            <person name="Vaario L.M."/>
            <person name="Yamada A."/>
            <person name="Yan M."/>
            <person name="Wang P."/>
            <person name="Xu J."/>
            <person name="Bruns T."/>
            <person name="Baldrian P."/>
            <person name="Vilgalys R."/>
            <person name="Dunand C."/>
            <person name="Henrissat B."/>
            <person name="Grigoriev I.V."/>
            <person name="Hibbett D."/>
            <person name="Nagy L.G."/>
            <person name="Martin F.M."/>
        </authorList>
    </citation>
    <scope>NUCLEOTIDE SEQUENCE</scope>
    <source>
        <strain evidence="1">BED1</strain>
    </source>
</reference>
<accession>A0AAD4BIA5</accession>
<feature type="non-terminal residue" evidence="1">
    <location>
        <position position="1"/>
    </location>
</feature>
<dbReference type="AlphaFoldDB" id="A0AAD4BIA5"/>
<dbReference type="Proteomes" id="UP001194468">
    <property type="component" value="Unassembled WGS sequence"/>
</dbReference>
<sequence length="69" mass="8049">IEEGFERQLLDYGRLFSDMACPHAFGVEQTYKRNSKFSELVAVDEYMLRDMSLTGHIYKLMTEESAVNH</sequence>
<protein>
    <submittedName>
        <fullName evidence="1">Uncharacterized protein</fullName>
    </submittedName>
</protein>
<dbReference type="EMBL" id="WHUW01000051">
    <property type="protein sequence ID" value="KAF8431339.1"/>
    <property type="molecule type" value="Genomic_DNA"/>
</dbReference>
<proteinExistence type="predicted"/>
<organism evidence="1 2">
    <name type="scientific">Boletus edulis BED1</name>
    <dbReference type="NCBI Taxonomy" id="1328754"/>
    <lineage>
        <taxon>Eukaryota</taxon>
        <taxon>Fungi</taxon>
        <taxon>Dikarya</taxon>
        <taxon>Basidiomycota</taxon>
        <taxon>Agaricomycotina</taxon>
        <taxon>Agaricomycetes</taxon>
        <taxon>Agaricomycetidae</taxon>
        <taxon>Boletales</taxon>
        <taxon>Boletineae</taxon>
        <taxon>Boletaceae</taxon>
        <taxon>Boletoideae</taxon>
        <taxon>Boletus</taxon>
    </lineage>
</organism>
<evidence type="ECO:0000313" key="1">
    <source>
        <dbReference type="EMBL" id="KAF8431339.1"/>
    </source>
</evidence>
<reference evidence="1" key="1">
    <citation type="submission" date="2019-10" db="EMBL/GenBank/DDBJ databases">
        <authorList>
            <consortium name="DOE Joint Genome Institute"/>
            <person name="Kuo A."/>
            <person name="Miyauchi S."/>
            <person name="Kiss E."/>
            <person name="Drula E."/>
            <person name="Kohler A."/>
            <person name="Sanchez-Garcia M."/>
            <person name="Andreopoulos B."/>
            <person name="Barry K.W."/>
            <person name="Bonito G."/>
            <person name="Buee M."/>
            <person name="Carver A."/>
            <person name="Chen C."/>
            <person name="Cichocki N."/>
            <person name="Clum A."/>
            <person name="Culley D."/>
            <person name="Crous P.W."/>
            <person name="Fauchery L."/>
            <person name="Girlanda M."/>
            <person name="Hayes R."/>
            <person name="Keri Z."/>
            <person name="LaButti K."/>
            <person name="Lipzen A."/>
            <person name="Lombard V."/>
            <person name="Magnuson J."/>
            <person name="Maillard F."/>
            <person name="Morin E."/>
            <person name="Murat C."/>
            <person name="Nolan M."/>
            <person name="Ohm R."/>
            <person name="Pangilinan J."/>
            <person name="Pereira M."/>
            <person name="Perotto S."/>
            <person name="Peter M."/>
            <person name="Riley R."/>
            <person name="Sitrit Y."/>
            <person name="Stielow B."/>
            <person name="Szollosi G."/>
            <person name="Zifcakova L."/>
            <person name="Stursova M."/>
            <person name="Spatafora J.W."/>
            <person name="Tedersoo L."/>
            <person name="Vaario L.-M."/>
            <person name="Yamada A."/>
            <person name="Yan M."/>
            <person name="Wang P."/>
            <person name="Xu J."/>
            <person name="Bruns T."/>
            <person name="Baldrian P."/>
            <person name="Vilgalys R."/>
            <person name="Henrissat B."/>
            <person name="Grigoriev I.V."/>
            <person name="Hibbett D."/>
            <person name="Nagy L.G."/>
            <person name="Martin F.M."/>
        </authorList>
    </citation>
    <scope>NUCLEOTIDE SEQUENCE</scope>
    <source>
        <strain evidence="1">BED1</strain>
    </source>
</reference>
<evidence type="ECO:0000313" key="2">
    <source>
        <dbReference type="Proteomes" id="UP001194468"/>
    </source>
</evidence>
<comment type="caution">
    <text evidence="1">The sequence shown here is derived from an EMBL/GenBank/DDBJ whole genome shotgun (WGS) entry which is preliminary data.</text>
</comment>
<name>A0AAD4BIA5_BOLED</name>
<gene>
    <name evidence="1" type="ORF">L210DRAFT_796850</name>
</gene>